<dbReference type="EMBL" id="QMIE01000002">
    <property type="protein sequence ID" value="TVM19268.1"/>
    <property type="molecule type" value="Genomic_DNA"/>
</dbReference>
<reference evidence="2 3" key="1">
    <citation type="submission" date="2018-06" db="EMBL/GenBank/DDBJ databases">
        <title>Complete genome of Desulfovibrio indonesiensis P37SLT.</title>
        <authorList>
            <person name="Crispim J.S."/>
            <person name="Vidigal P.M.P."/>
            <person name="Silva L.C.F."/>
            <person name="Laguardia C.N."/>
            <person name="Araujo L.C."/>
            <person name="Dias R.S."/>
            <person name="Sousa M.P."/>
            <person name="Paula S.O."/>
            <person name="Silva C."/>
        </authorList>
    </citation>
    <scope>NUCLEOTIDE SEQUENCE [LARGE SCALE GENOMIC DNA]</scope>
    <source>
        <strain evidence="2 3">P37SLT</strain>
    </source>
</reference>
<keyword evidence="1" id="KW-0732">Signal</keyword>
<evidence type="ECO:0000256" key="1">
    <source>
        <dbReference type="SAM" id="SignalP"/>
    </source>
</evidence>
<protein>
    <recommendedName>
        <fullName evidence="4">Carboxypeptidase regulatory-like domain-containing protein</fullName>
    </recommendedName>
</protein>
<dbReference type="RefSeq" id="WP_144301625.1">
    <property type="nucleotide sequence ID" value="NZ_QMIE01000002.1"/>
</dbReference>
<feature type="signal peptide" evidence="1">
    <location>
        <begin position="1"/>
        <end position="24"/>
    </location>
</feature>
<keyword evidence="3" id="KW-1185">Reference proteome</keyword>
<evidence type="ECO:0000313" key="2">
    <source>
        <dbReference type="EMBL" id="TVM19268.1"/>
    </source>
</evidence>
<organism evidence="2 3">
    <name type="scientific">Oceanidesulfovibrio indonesiensis</name>
    <dbReference type="NCBI Taxonomy" id="54767"/>
    <lineage>
        <taxon>Bacteria</taxon>
        <taxon>Pseudomonadati</taxon>
        <taxon>Thermodesulfobacteriota</taxon>
        <taxon>Desulfovibrionia</taxon>
        <taxon>Desulfovibrionales</taxon>
        <taxon>Desulfovibrionaceae</taxon>
        <taxon>Oceanidesulfovibrio</taxon>
    </lineage>
</organism>
<accession>A0A7M3MHU6</accession>
<name>A0A7M3MHU6_9BACT</name>
<gene>
    <name evidence="2" type="ORF">DPQ33_02600</name>
</gene>
<feature type="chain" id="PRO_5029818525" description="Carboxypeptidase regulatory-like domain-containing protein" evidence="1">
    <location>
        <begin position="25"/>
        <end position="152"/>
    </location>
</feature>
<dbReference type="AlphaFoldDB" id="A0A7M3MHU6"/>
<sequence length="152" mass="16522">MLKRVSLSILACIFVIGLAYPASAQDPSRCLMITYDFVSECRAVSGGFGKSQRDAMRAMEDEFNLKLVFALESGQYLGDVGVIITRSGEPVLDVISKGPWFMADLPEGAYTVTATYEGISNTMSVTVGEQMTTRTMKWDPKAVGFEPLATGE</sequence>
<dbReference type="OrthoDB" id="5568005at2"/>
<evidence type="ECO:0000313" key="3">
    <source>
        <dbReference type="Proteomes" id="UP000448292"/>
    </source>
</evidence>
<proteinExistence type="predicted"/>
<comment type="caution">
    <text evidence="2">The sequence shown here is derived from an EMBL/GenBank/DDBJ whole genome shotgun (WGS) entry which is preliminary data.</text>
</comment>
<evidence type="ECO:0008006" key="4">
    <source>
        <dbReference type="Google" id="ProtNLM"/>
    </source>
</evidence>
<dbReference type="Proteomes" id="UP000448292">
    <property type="component" value="Unassembled WGS sequence"/>
</dbReference>